<reference evidence="8" key="1">
    <citation type="submission" date="2021-02" db="EMBL/GenBank/DDBJ databases">
        <authorList>
            <person name="Nowell W R."/>
        </authorList>
    </citation>
    <scope>NUCLEOTIDE SEQUENCE</scope>
</reference>
<dbReference type="InterPro" id="IPR006942">
    <property type="entry name" value="TH1"/>
</dbReference>
<gene>
    <name evidence="8" type="ORF">JYZ213_LOCUS33825</name>
</gene>
<comment type="similarity">
    <text evidence="2">Belongs to the NELF-D family.</text>
</comment>
<dbReference type="AlphaFoldDB" id="A0A815FNJ5"/>
<dbReference type="Proteomes" id="UP000663845">
    <property type="component" value="Unassembled WGS sequence"/>
</dbReference>
<feature type="chain" id="PRO_5032715119" evidence="7">
    <location>
        <begin position="16"/>
        <end position="677"/>
    </location>
</feature>
<sequence>MFVFFILMYLRTSSALLLSTRDRVSTRNITCQNGSSSSNLLFNCEVCLVISRNYEIRTTLSLTGSGPLGVTYACLQVNQIEAYHENLVRECNNFPQGTLNGYDDFCVASPYNKLRGSYRACMCITNACNLNYSECVQRTKPYWDQKPPTFSNSIVSLTNRIKCYRPYEDYKPQQYSSLTPLCSSNDYECKDFLFDQGVLCVISVDRTNQITRQTLPPSIYSAHLMKYKSTFCKSYTWTSKSIYFTQCQQDETICMCAVDGCDKDLETCRKNEITSVPVAAQQVEVFTKVLMTTIQRTIDSEPDEWKRNIQELVQLACHSEHTYLYAQSVLSSLANDAKSMIIRRIAEEIELHAKAKGHNVTEITLTLDGTTAFPKVYQPLCTMLSKKALNPADVTSLYKIYQSADAPPVDLIRKPAFIELLITQLFDPDSTLNPEHRPKYIGLLAYACSVAETNKKSSRKSTTNSKEELSQTTIALEKAHEICVSSKSTVDLISDLNELYKCLRFPIVAACVLRWIEFRIFDPSYFKLDQGTTPVHLIIIDEIVSLHFLLHQKAFELLVRFFEATFAELDILVHLEFKKTILDRMVHMLSCSFVHPILEYMKKRWEQRDTDVSLIRHFVLEVLEMIGPPYEPSFVQLFLPLLQNEAIAGPISLRNEEERKCVKEFIDHASTIVSSHT</sequence>
<proteinExistence type="inferred from homology"/>
<evidence type="ECO:0000313" key="9">
    <source>
        <dbReference type="Proteomes" id="UP000663845"/>
    </source>
</evidence>
<keyword evidence="3" id="KW-0678">Repressor</keyword>
<evidence type="ECO:0000256" key="1">
    <source>
        <dbReference type="ARBA" id="ARBA00004123"/>
    </source>
</evidence>
<keyword evidence="5" id="KW-0804">Transcription</keyword>
<dbReference type="PANTHER" id="PTHR12144">
    <property type="entry name" value="NEGATIVE ELONGATION FACTOR D"/>
    <property type="match status" value="1"/>
</dbReference>
<evidence type="ECO:0000256" key="6">
    <source>
        <dbReference type="ARBA" id="ARBA00023242"/>
    </source>
</evidence>
<evidence type="ECO:0000256" key="5">
    <source>
        <dbReference type="ARBA" id="ARBA00023163"/>
    </source>
</evidence>
<evidence type="ECO:0000256" key="4">
    <source>
        <dbReference type="ARBA" id="ARBA00023015"/>
    </source>
</evidence>
<keyword evidence="4" id="KW-0805">Transcription regulation</keyword>
<comment type="subcellular location">
    <subcellularLocation>
        <location evidence="1">Nucleus</location>
    </subcellularLocation>
</comment>
<dbReference type="PANTHER" id="PTHR12144:SF0">
    <property type="entry name" value="NEGATIVE ELONGATION FACTOR C_D"/>
    <property type="match status" value="1"/>
</dbReference>
<name>A0A815FNJ5_9BILA</name>
<dbReference type="GO" id="GO:0032021">
    <property type="term" value="C:NELF complex"/>
    <property type="evidence" value="ECO:0007669"/>
    <property type="project" value="TreeGrafter"/>
</dbReference>
<organism evidence="8 9">
    <name type="scientific">Adineta steineri</name>
    <dbReference type="NCBI Taxonomy" id="433720"/>
    <lineage>
        <taxon>Eukaryota</taxon>
        <taxon>Metazoa</taxon>
        <taxon>Spiralia</taxon>
        <taxon>Gnathifera</taxon>
        <taxon>Rotifera</taxon>
        <taxon>Eurotatoria</taxon>
        <taxon>Bdelloidea</taxon>
        <taxon>Adinetida</taxon>
        <taxon>Adinetidae</taxon>
        <taxon>Adineta</taxon>
    </lineage>
</organism>
<dbReference type="GO" id="GO:0003723">
    <property type="term" value="F:RNA binding"/>
    <property type="evidence" value="ECO:0007669"/>
    <property type="project" value="TreeGrafter"/>
</dbReference>
<keyword evidence="7" id="KW-0732">Signal</keyword>
<keyword evidence="6" id="KW-0539">Nucleus</keyword>
<evidence type="ECO:0000256" key="3">
    <source>
        <dbReference type="ARBA" id="ARBA00022491"/>
    </source>
</evidence>
<feature type="signal peptide" evidence="7">
    <location>
        <begin position="1"/>
        <end position="15"/>
    </location>
</feature>
<comment type="caution">
    <text evidence="8">The sequence shown here is derived from an EMBL/GenBank/DDBJ whole genome shotgun (WGS) entry which is preliminary data.</text>
</comment>
<evidence type="ECO:0000256" key="7">
    <source>
        <dbReference type="SAM" id="SignalP"/>
    </source>
</evidence>
<dbReference type="EMBL" id="CAJNOG010000658">
    <property type="protein sequence ID" value="CAF1328727.1"/>
    <property type="molecule type" value="Genomic_DNA"/>
</dbReference>
<evidence type="ECO:0000313" key="8">
    <source>
        <dbReference type="EMBL" id="CAF1328727.1"/>
    </source>
</evidence>
<evidence type="ECO:0000256" key="2">
    <source>
        <dbReference type="ARBA" id="ARBA00005726"/>
    </source>
</evidence>
<protein>
    <submittedName>
        <fullName evidence="8">Uncharacterized protein</fullName>
    </submittedName>
</protein>
<dbReference type="GO" id="GO:0034244">
    <property type="term" value="P:negative regulation of transcription elongation by RNA polymerase II"/>
    <property type="evidence" value="ECO:0007669"/>
    <property type="project" value="TreeGrafter"/>
</dbReference>
<accession>A0A815FNJ5</accession>
<dbReference type="Pfam" id="PF04858">
    <property type="entry name" value="TH1"/>
    <property type="match status" value="1"/>
</dbReference>